<feature type="region of interest" description="Disordered" evidence="1">
    <location>
        <begin position="1"/>
        <end position="45"/>
    </location>
</feature>
<evidence type="ECO:0000313" key="3">
    <source>
        <dbReference type="Proteomes" id="UP000005239"/>
    </source>
</evidence>
<proteinExistence type="predicted"/>
<evidence type="ECO:0000313" key="2">
    <source>
        <dbReference type="EnsemblMetazoa" id="PPA38122.1"/>
    </source>
</evidence>
<accession>A0A2A6CHK8</accession>
<dbReference type="Proteomes" id="UP000005239">
    <property type="component" value="Unassembled WGS sequence"/>
</dbReference>
<reference evidence="2" key="2">
    <citation type="submission" date="2022-06" db="UniProtKB">
        <authorList>
            <consortium name="EnsemblMetazoa"/>
        </authorList>
    </citation>
    <scope>IDENTIFICATION</scope>
    <source>
        <strain evidence="2">PS312</strain>
    </source>
</reference>
<sequence>MEQIRAVLKAETSAPPPKKRRGDDSESDLKSLDIGPNDSDSTDLDQLSRLPRELRWIIIDLVQRQTGRMKRVCKSWKFIVDDWVLNQPVPDVELIKLAEETKKVFRISFELGISNFIRFRHLFNVISRTTVRASYRYWKSPDIVIHFYHDSPDIEAIGALLQMKVTNVHIEDAPRSVKNDKKFFTSIRQLLINLKSVKTFKLDRAILRKELATLIIDFVNAFPVQELEYNLDFGHLKDPRTVTINTFDLQHTISGPFLLELAANVKKIVLRQTGTSAFLGEKNVDWVELIPALFRRGAHHIRFRNIGFPYISAEEHHQLIEPNSEKDVLMLNTEENRPD</sequence>
<feature type="compositionally biased region" description="Basic and acidic residues" evidence="1">
    <location>
        <begin position="21"/>
        <end position="31"/>
    </location>
</feature>
<dbReference type="AlphaFoldDB" id="A0A2A6CHK8"/>
<name>A0A2A6CHK8_PRIPA</name>
<accession>A0A8R1UVK3</accession>
<dbReference type="EnsemblMetazoa" id="PPA38122.1">
    <property type="protein sequence ID" value="PPA38122.1"/>
    <property type="gene ID" value="WBGene00276491"/>
</dbReference>
<evidence type="ECO:0000256" key="1">
    <source>
        <dbReference type="SAM" id="MobiDB-lite"/>
    </source>
</evidence>
<organism evidence="2 3">
    <name type="scientific">Pristionchus pacificus</name>
    <name type="common">Parasitic nematode worm</name>
    <dbReference type="NCBI Taxonomy" id="54126"/>
    <lineage>
        <taxon>Eukaryota</taxon>
        <taxon>Metazoa</taxon>
        <taxon>Ecdysozoa</taxon>
        <taxon>Nematoda</taxon>
        <taxon>Chromadorea</taxon>
        <taxon>Rhabditida</taxon>
        <taxon>Rhabditina</taxon>
        <taxon>Diplogasteromorpha</taxon>
        <taxon>Diplogasteroidea</taxon>
        <taxon>Neodiplogasteridae</taxon>
        <taxon>Pristionchus</taxon>
    </lineage>
</organism>
<keyword evidence="3" id="KW-1185">Reference proteome</keyword>
<protein>
    <submittedName>
        <fullName evidence="2">Uncharacterized protein</fullName>
    </submittedName>
</protein>
<reference evidence="3" key="1">
    <citation type="journal article" date="2008" name="Nat. Genet.">
        <title>The Pristionchus pacificus genome provides a unique perspective on nematode lifestyle and parasitism.</title>
        <authorList>
            <person name="Dieterich C."/>
            <person name="Clifton S.W."/>
            <person name="Schuster L.N."/>
            <person name="Chinwalla A."/>
            <person name="Delehaunty K."/>
            <person name="Dinkelacker I."/>
            <person name="Fulton L."/>
            <person name="Fulton R."/>
            <person name="Godfrey J."/>
            <person name="Minx P."/>
            <person name="Mitreva M."/>
            <person name="Roeseler W."/>
            <person name="Tian H."/>
            <person name="Witte H."/>
            <person name="Yang S.P."/>
            <person name="Wilson R.K."/>
            <person name="Sommer R.J."/>
        </authorList>
    </citation>
    <scope>NUCLEOTIDE SEQUENCE [LARGE SCALE GENOMIC DNA]</scope>
    <source>
        <strain evidence="3">PS312</strain>
    </source>
</reference>
<gene>
    <name evidence="2" type="primary">WBGene00276491</name>
</gene>